<gene>
    <name evidence="11" type="ORF">DS843_04210</name>
</gene>
<feature type="compositionally biased region" description="Pro residues" evidence="9">
    <location>
        <begin position="100"/>
        <end position="111"/>
    </location>
</feature>
<protein>
    <recommendedName>
        <fullName evidence="13">Flagellar protein FliO/FliZ</fullName>
    </recommendedName>
</protein>
<feature type="transmembrane region" description="Helical" evidence="10">
    <location>
        <begin position="6"/>
        <end position="27"/>
    </location>
</feature>
<evidence type="ECO:0000256" key="3">
    <source>
        <dbReference type="ARBA" id="ARBA00022475"/>
    </source>
</evidence>
<dbReference type="PANTHER" id="PTHR38766:SF1">
    <property type="entry name" value="FLAGELLAR PROTEIN FLIO"/>
    <property type="match status" value="1"/>
</dbReference>
<evidence type="ECO:0000256" key="1">
    <source>
        <dbReference type="ARBA" id="ARBA00004117"/>
    </source>
</evidence>
<dbReference type="EMBL" id="QOKW01000002">
    <property type="protein sequence ID" value="KAA0683591.1"/>
    <property type="molecule type" value="Genomic_DNA"/>
</dbReference>
<dbReference type="Proteomes" id="UP000480854">
    <property type="component" value="Unassembled WGS sequence"/>
</dbReference>
<comment type="caution">
    <text evidence="11">The sequence shown here is derived from an EMBL/GenBank/DDBJ whole genome shotgun (WGS) entry which is preliminary data.</text>
</comment>
<evidence type="ECO:0000256" key="7">
    <source>
        <dbReference type="ARBA" id="ARBA00023143"/>
    </source>
</evidence>
<proteinExistence type="inferred from homology"/>
<keyword evidence="6 10" id="KW-0472">Membrane</keyword>
<evidence type="ECO:0000256" key="5">
    <source>
        <dbReference type="ARBA" id="ARBA00022989"/>
    </source>
</evidence>
<keyword evidence="7" id="KW-0975">Bacterial flagellum</keyword>
<evidence type="ECO:0000256" key="9">
    <source>
        <dbReference type="SAM" id="MobiDB-lite"/>
    </source>
</evidence>
<keyword evidence="4 10" id="KW-0812">Transmembrane</keyword>
<evidence type="ECO:0000313" key="11">
    <source>
        <dbReference type="EMBL" id="KAA0683591.1"/>
    </source>
</evidence>
<evidence type="ECO:0000256" key="2">
    <source>
        <dbReference type="ARBA" id="ARBA00004236"/>
    </source>
</evidence>
<dbReference type="GO" id="GO:0005886">
    <property type="term" value="C:plasma membrane"/>
    <property type="evidence" value="ECO:0007669"/>
    <property type="project" value="UniProtKB-SubCell"/>
</dbReference>
<accession>A0A9W7NN61</accession>
<evidence type="ECO:0000256" key="8">
    <source>
        <dbReference type="ARBA" id="ARBA00037937"/>
    </source>
</evidence>
<comment type="similarity">
    <text evidence="8">Belongs to the FliO/MopB family.</text>
</comment>
<organism evidence="11 12">
    <name type="scientific">Roseomonas genomospecies 6</name>
    <dbReference type="NCBI Taxonomy" id="214106"/>
    <lineage>
        <taxon>Bacteria</taxon>
        <taxon>Pseudomonadati</taxon>
        <taxon>Pseudomonadota</taxon>
        <taxon>Alphaproteobacteria</taxon>
        <taxon>Acetobacterales</taxon>
        <taxon>Roseomonadaceae</taxon>
        <taxon>Roseomonas</taxon>
    </lineage>
</organism>
<dbReference type="GO" id="GO:0009425">
    <property type="term" value="C:bacterial-type flagellum basal body"/>
    <property type="evidence" value="ECO:0007669"/>
    <property type="project" value="UniProtKB-SubCell"/>
</dbReference>
<dbReference type="InterPro" id="IPR052205">
    <property type="entry name" value="FliO/MopB"/>
</dbReference>
<dbReference type="RefSeq" id="WP_149467645.1">
    <property type="nucleotide sequence ID" value="NZ_QOKW01000002.1"/>
</dbReference>
<dbReference type="OrthoDB" id="8456606at2"/>
<dbReference type="Pfam" id="PF04347">
    <property type="entry name" value="FliO"/>
    <property type="match status" value="1"/>
</dbReference>
<evidence type="ECO:0000256" key="4">
    <source>
        <dbReference type="ARBA" id="ARBA00022692"/>
    </source>
</evidence>
<evidence type="ECO:0000256" key="6">
    <source>
        <dbReference type="ARBA" id="ARBA00023136"/>
    </source>
</evidence>
<dbReference type="InterPro" id="IPR022781">
    <property type="entry name" value="Flagellar_biosynth_FliO"/>
</dbReference>
<dbReference type="PANTHER" id="PTHR38766">
    <property type="entry name" value="FLAGELLAR PROTEIN FLIO"/>
    <property type="match status" value="1"/>
</dbReference>
<feature type="region of interest" description="Disordered" evidence="9">
    <location>
        <begin position="91"/>
        <end position="117"/>
    </location>
</feature>
<keyword evidence="12" id="KW-1185">Reference proteome</keyword>
<dbReference type="AlphaFoldDB" id="A0A9W7NN61"/>
<name>A0A9W7NN61_9PROT</name>
<evidence type="ECO:0000313" key="12">
    <source>
        <dbReference type="Proteomes" id="UP000480854"/>
    </source>
</evidence>
<keyword evidence="5 10" id="KW-1133">Transmembrane helix</keyword>
<evidence type="ECO:0000256" key="10">
    <source>
        <dbReference type="SAM" id="Phobius"/>
    </source>
</evidence>
<keyword evidence="3" id="KW-1003">Cell membrane</keyword>
<reference evidence="11 12" key="1">
    <citation type="submission" date="2018-07" db="EMBL/GenBank/DDBJ databases">
        <title>Genome sequence of Azospirillum sp. ATCC 49961.</title>
        <authorList>
            <person name="Sant'Anna F.H."/>
            <person name="Baldani J.I."/>
            <person name="Zilli J.E."/>
            <person name="Reis V.M."/>
            <person name="Hartmann A."/>
            <person name="Cruz L."/>
            <person name="de Souza E.M."/>
            <person name="de Oliveira Pedrosa F."/>
            <person name="Passaglia L.M.P."/>
        </authorList>
    </citation>
    <scope>NUCLEOTIDE SEQUENCE [LARGE SCALE GENOMIC DNA]</scope>
    <source>
        <strain evidence="11 12">ATCC 49961</strain>
    </source>
</reference>
<sequence>MGLDQYIQFVLALLFVIALIVLVAWVMRRIGFGGMTATAGRQRRLGVVEVLPLDGKRRLVLVRRDDREHLLLLSAFGDQVVDQAPRGGFQGALAEASAPPNSPLAPRPAEPSPGERP</sequence>
<comment type="subcellular location">
    <subcellularLocation>
        <location evidence="1">Bacterial flagellum basal body</location>
    </subcellularLocation>
    <subcellularLocation>
        <location evidence="2">Cell membrane</location>
    </subcellularLocation>
</comment>
<dbReference type="GO" id="GO:0044781">
    <property type="term" value="P:bacterial-type flagellum organization"/>
    <property type="evidence" value="ECO:0007669"/>
    <property type="project" value="InterPro"/>
</dbReference>
<evidence type="ECO:0008006" key="13">
    <source>
        <dbReference type="Google" id="ProtNLM"/>
    </source>
</evidence>